<reference evidence="4" key="1">
    <citation type="submission" date="2016-03" db="EMBL/GenBank/DDBJ databases">
        <authorList>
            <person name="Ma C."/>
            <person name="Zhou S."/>
            <person name="Yang G."/>
        </authorList>
    </citation>
    <scope>NUCLEOTIDE SEQUENCE [LARGE SCALE GENOMIC DNA]</scope>
    <source>
        <strain evidence="4">SgZ-1</strain>
    </source>
</reference>
<name>A0A127K4Q0_9RHOO</name>
<dbReference type="PANTHER" id="PTHR43943:SF2">
    <property type="entry name" value="DEHYDROGENASE_REDUCTASE 4"/>
    <property type="match status" value="1"/>
</dbReference>
<dbReference type="PRINTS" id="PR00081">
    <property type="entry name" value="GDHRDH"/>
</dbReference>
<dbReference type="SUPFAM" id="SSF51735">
    <property type="entry name" value="NAD(P)-binding Rossmann-fold domains"/>
    <property type="match status" value="1"/>
</dbReference>
<dbReference type="STRING" id="1134435.AC731_008230"/>
<dbReference type="InterPro" id="IPR057326">
    <property type="entry name" value="KR_dom"/>
</dbReference>
<dbReference type="RefSeq" id="WP_048705058.1">
    <property type="nucleotide sequence ID" value="NZ_CP014646.1"/>
</dbReference>
<evidence type="ECO:0000313" key="4">
    <source>
        <dbReference type="Proteomes" id="UP000036902"/>
    </source>
</evidence>
<dbReference type="Gene3D" id="3.40.50.720">
    <property type="entry name" value="NAD(P)-binding Rossmann-like Domain"/>
    <property type="match status" value="1"/>
</dbReference>
<dbReference type="Proteomes" id="UP000036902">
    <property type="component" value="Chromosome"/>
</dbReference>
<dbReference type="InterPro" id="IPR002347">
    <property type="entry name" value="SDR_fam"/>
</dbReference>
<feature type="domain" description="Ketoreductase" evidence="2">
    <location>
        <begin position="16"/>
        <end position="197"/>
    </location>
</feature>
<dbReference type="FunFam" id="3.40.50.720:FF:000084">
    <property type="entry name" value="Short-chain dehydrogenase reductase"/>
    <property type="match status" value="1"/>
</dbReference>
<dbReference type="KEGG" id="thu:AC731_008230"/>
<gene>
    <name evidence="3" type="ORF">AC731_008230</name>
</gene>
<dbReference type="EMBL" id="CP014646">
    <property type="protein sequence ID" value="AMO36932.1"/>
    <property type="molecule type" value="Genomic_DNA"/>
</dbReference>
<dbReference type="InterPro" id="IPR036291">
    <property type="entry name" value="NAD(P)-bd_dom_sf"/>
</dbReference>
<dbReference type="AlphaFoldDB" id="A0A127K4Q0"/>
<accession>A0A127K4Q0</accession>
<dbReference type="NCBIfam" id="NF005559">
    <property type="entry name" value="PRK07231.1"/>
    <property type="match status" value="1"/>
</dbReference>
<evidence type="ECO:0000256" key="1">
    <source>
        <dbReference type="ARBA" id="ARBA00006484"/>
    </source>
</evidence>
<dbReference type="PRINTS" id="PR00080">
    <property type="entry name" value="SDRFAMILY"/>
</dbReference>
<dbReference type="Pfam" id="PF13561">
    <property type="entry name" value="adh_short_C2"/>
    <property type="match status" value="1"/>
</dbReference>
<sequence>MEALGTPTLAMPLAGRRALITGGSRGIGLAIAERFIEAGAEVVIVSRKQDQLDAVAAQLRTRGGKAHAIAAHVGKLDEIRALVARLDTEGLAIDVLVNNAGISPPHVESMVDTTEALWDKVMDVNLKGPFFLTAEIGRRMAARGGGSVVNISTTSALMAQPEIAAYCISKAALNAMTRCFARELGPQGVRVNAISCGVIKTAMGDHTLNDPQRYADMMKINPLKRVGYPEEVAATALYLASDASSYSTGIILQVDGGVLA</sequence>
<evidence type="ECO:0000259" key="2">
    <source>
        <dbReference type="SMART" id="SM00822"/>
    </source>
</evidence>
<organism evidence="3 4">
    <name type="scientific">Thauera humireducens</name>
    <dbReference type="NCBI Taxonomy" id="1134435"/>
    <lineage>
        <taxon>Bacteria</taxon>
        <taxon>Pseudomonadati</taxon>
        <taxon>Pseudomonadota</taxon>
        <taxon>Betaproteobacteria</taxon>
        <taxon>Rhodocyclales</taxon>
        <taxon>Zoogloeaceae</taxon>
        <taxon>Thauera</taxon>
    </lineage>
</organism>
<protein>
    <recommendedName>
        <fullName evidence="2">Ketoreductase domain-containing protein</fullName>
    </recommendedName>
</protein>
<dbReference type="SMART" id="SM00822">
    <property type="entry name" value="PKS_KR"/>
    <property type="match status" value="1"/>
</dbReference>
<evidence type="ECO:0000313" key="3">
    <source>
        <dbReference type="EMBL" id="AMO36932.1"/>
    </source>
</evidence>
<comment type="similarity">
    <text evidence="1">Belongs to the short-chain dehydrogenases/reductases (SDR) family.</text>
</comment>
<keyword evidence="4" id="KW-1185">Reference proteome</keyword>
<proteinExistence type="inferred from homology"/>
<dbReference type="PANTHER" id="PTHR43943">
    <property type="entry name" value="DEHYDROGENASE/REDUCTASE (SDR FAMILY) MEMBER 4"/>
    <property type="match status" value="1"/>
</dbReference>
<dbReference type="CDD" id="cd05233">
    <property type="entry name" value="SDR_c"/>
    <property type="match status" value="1"/>
</dbReference>